<dbReference type="RefSeq" id="WP_077840264.1">
    <property type="nucleotide sequence ID" value="NZ_CP107022.1"/>
</dbReference>
<dbReference type="NCBIfam" id="TIGR02988">
    <property type="entry name" value="YaaA_near_RecF"/>
    <property type="match status" value="1"/>
</dbReference>
<protein>
    <submittedName>
        <fullName evidence="3">RNA-binding protein</fullName>
    </submittedName>
    <submittedName>
        <fullName evidence="2">S4 domain-containing protein YaaA</fullName>
    </submittedName>
</protein>
<proteinExistence type="predicted"/>
<dbReference type="AlphaFoldDB" id="A0A1S9MZ19"/>
<name>A0A1S9MZ19_CLOBE</name>
<organism evidence="3 4">
    <name type="scientific">Clostridium beijerinckii</name>
    <name type="common">Clostridium MP</name>
    <dbReference type="NCBI Taxonomy" id="1520"/>
    <lineage>
        <taxon>Bacteria</taxon>
        <taxon>Bacillati</taxon>
        <taxon>Bacillota</taxon>
        <taxon>Clostridia</taxon>
        <taxon>Eubacteriales</taxon>
        <taxon>Clostridiaceae</taxon>
        <taxon>Clostridium</taxon>
    </lineage>
</organism>
<dbReference type="Proteomes" id="UP000587880">
    <property type="component" value="Unassembled WGS sequence"/>
</dbReference>
<reference evidence="2 5" key="2">
    <citation type="submission" date="2020-04" db="EMBL/GenBank/DDBJ databases">
        <authorList>
            <person name="Hitch T.C.A."/>
            <person name="Wylensek D."/>
            <person name="Clavel T."/>
        </authorList>
    </citation>
    <scope>NUCLEOTIDE SEQUENCE [LARGE SCALE GENOMIC DNA]</scope>
    <source>
        <strain evidence="2 5">WB01_NA02</strain>
    </source>
</reference>
<keyword evidence="1" id="KW-0694">RNA-binding</keyword>
<evidence type="ECO:0000313" key="3">
    <source>
        <dbReference type="EMBL" id="OOP70524.1"/>
    </source>
</evidence>
<sequence>MNKIKIDTEIIKLDAFLKWASIASSGSEAKIYVQDGMIKVNGEVCTQRGKKLRSGDVVNFDGSDFEII</sequence>
<evidence type="ECO:0000313" key="4">
    <source>
        <dbReference type="Proteomes" id="UP000190959"/>
    </source>
</evidence>
<reference evidence="3 4" key="1">
    <citation type="submission" date="2017-02" db="EMBL/GenBank/DDBJ databases">
        <title>Genome sequence of Clostridium beijerinckii Br21.</title>
        <authorList>
            <person name="Fonseca B.C."/>
            <person name="Guazzaroni M.E."/>
            <person name="Riano-Pachon D.M."/>
            <person name="Reginatto V."/>
        </authorList>
    </citation>
    <scope>NUCLEOTIDE SEQUENCE [LARGE SCALE GENOMIC DNA]</scope>
    <source>
        <strain evidence="3 4">Br21</strain>
    </source>
</reference>
<dbReference type="SUPFAM" id="SSF55174">
    <property type="entry name" value="Alpha-L RNA-binding motif"/>
    <property type="match status" value="1"/>
</dbReference>
<evidence type="ECO:0000313" key="2">
    <source>
        <dbReference type="EMBL" id="NMF06911.1"/>
    </source>
</evidence>
<dbReference type="InterPro" id="IPR036986">
    <property type="entry name" value="S4_RNA-bd_sf"/>
</dbReference>
<dbReference type="PROSITE" id="PS50889">
    <property type="entry name" value="S4"/>
    <property type="match status" value="1"/>
</dbReference>
<dbReference type="Pfam" id="PF13275">
    <property type="entry name" value="S4_2"/>
    <property type="match status" value="1"/>
</dbReference>
<dbReference type="EMBL" id="MWMH01000015">
    <property type="protein sequence ID" value="OOP70524.1"/>
    <property type="molecule type" value="Genomic_DNA"/>
</dbReference>
<evidence type="ECO:0000256" key="1">
    <source>
        <dbReference type="PROSITE-ProRule" id="PRU00182"/>
    </source>
</evidence>
<dbReference type="InterPro" id="IPR014330">
    <property type="entry name" value="RNA-bd_S4-rel_YaaA"/>
</dbReference>
<dbReference type="GO" id="GO:0003723">
    <property type="term" value="F:RNA binding"/>
    <property type="evidence" value="ECO:0007669"/>
    <property type="project" value="UniProtKB-KW"/>
</dbReference>
<dbReference type="EMBL" id="JABAGD010000044">
    <property type="protein sequence ID" value="NMF06911.1"/>
    <property type="molecule type" value="Genomic_DNA"/>
</dbReference>
<comment type="caution">
    <text evidence="3">The sequence shown here is derived from an EMBL/GenBank/DDBJ whole genome shotgun (WGS) entry which is preliminary data.</text>
</comment>
<gene>
    <name evidence="2" type="primary">yaaA</name>
    <name evidence="3" type="ORF">CBEIBR21_26190</name>
    <name evidence="2" type="ORF">HF849_19630</name>
</gene>
<evidence type="ECO:0000313" key="5">
    <source>
        <dbReference type="Proteomes" id="UP000587880"/>
    </source>
</evidence>
<dbReference type="Proteomes" id="UP000190959">
    <property type="component" value="Unassembled WGS sequence"/>
</dbReference>
<dbReference type="CDD" id="cd00165">
    <property type="entry name" value="S4"/>
    <property type="match status" value="1"/>
</dbReference>
<accession>A0A1S9MZ19</accession>
<dbReference type="Gene3D" id="3.10.290.10">
    <property type="entry name" value="RNA-binding S4 domain"/>
    <property type="match status" value="1"/>
</dbReference>